<organism evidence="3 4">
    <name type="scientific">Perilla frutescens var. hirtella</name>
    <name type="common">Perilla citriodora</name>
    <name type="synonym">Perilla setoyensis</name>
    <dbReference type="NCBI Taxonomy" id="608512"/>
    <lineage>
        <taxon>Eukaryota</taxon>
        <taxon>Viridiplantae</taxon>
        <taxon>Streptophyta</taxon>
        <taxon>Embryophyta</taxon>
        <taxon>Tracheophyta</taxon>
        <taxon>Spermatophyta</taxon>
        <taxon>Magnoliopsida</taxon>
        <taxon>eudicotyledons</taxon>
        <taxon>Gunneridae</taxon>
        <taxon>Pentapetalae</taxon>
        <taxon>asterids</taxon>
        <taxon>lamiids</taxon>
        <taxon>Lamiales</taxon>
        <taxon>Lamiaceae</taxon>
        <taxon>Nepetoideae</taxon>
        <taxon>Elsholtzieae</taxon>
        <taxon>Perilla</taxon>
    </lineage>
</organism>
<dbReference type="AlphaFoldDB" id="A0AAD4IZV2"/>
<accession>A0AAD4IZV2</accession>
<proteinExistence type="predicted"/>
<reference evidence="3 4" key="1">
    <citation type="journal article" date="2021" name="Nat. Commun.">
        <title>Incipient diploidization of the medicinal plant Perilla within 10,000 years.</title>
        <authorList>
            <person name="Zhang Y."/>
            <person name="Shen Q."/>
            <person name="Leng L."/>
            <person name="Zhang D."/>
            <person name="Chen S."/>
            <person name="Shi Y."/>
            <person name="Ning Z."/>
            <person name="Chen S."/>
        </authorList>
    </citation>
    <scope>NUCLEOTIDE SEQUENCE [LARGE SCALE GENOMIC DNA]</scope>
    <source>
        <strain evidence="4">cv. PC099</strain>
    </source>
</reference>
<evidence type="ECO:0000256" key="2">
    <source>
        <dbReference type="SAM" id="Phobius"/>
    </source>
</evidence>
<keyword evidence="4" id="KW-1185">Reference proteome</keyword>
<keyword evidence="2" id="KW-0472">Membrane</keyword>
<feature type="transmembrane region" description="Helical" evidence="2">
    <location>
        <begin position="275"/>
        <end position="296"/>
    </location>
</feature>
<evidence type="ECO:0000313" key="3">
    <source>
        <dbReference type="EMBL" id="KAH6824623.1"/>
    </source>
</evidence>
<feature type="transmembrane region" description="Helical" evidence="2">
    <location>
        <begin position="345"/>
        <end position="363"/>
    </location>
</feature>
<dbReference type="PANTHER" id="PTHR38937">
    <property type="entry name" value="MEMBRANE PROTEIN OF ER BODY-LIKE PROTEIN"/>
    <property type="match status" value="1"/>
</dbReference>
<dbReference type="InterPro" id="IPR052843">
    <property type="entry name" value="ER_body_metal_sequester"/>
</dbReference>
<comment type="caution">
    <text evidence="3">The sequence shown here is derived from an EMBL/GenBank/DDBJ whole genome shotgun (WGS) entry which is preliminary data.</text>
</comment>
<feature type="transmembrane region" description="Helical" evidence="2">
    <location>
        <begin position="302"/>
        <end position="324"/>
    </location>
</feature>
<protein>
    <recommendedName>
        <fullName evidence="5">Membrane protein of ER body-like protein</fullName>
    </recommendedName>
</protein>
<dbReference type="PANTHER" id="PTHR38937:SF2">
    <property type="entry name" value="MEMBRANE PROTEIN OF ER BODY-LIKE PROTEIN ISOFORM X1"/>
    <property type="match status" value="1"/>
</dbReference>
<evidence type="ECO:0000256" key="1">
    <source>
        <dbReference type="SAM" id="MobiDB-lite"/>
    </source>
</evidence>
<keyword evidence="2" id="KW-1133">Transmembrane helix</keyword>
<evidence type="ECO:0000313" key="4">
    <source>
        <dbReference type="Proteomes" id="UP001190926"/>
    </source>
</evidence>
<name>A0AAD4IZV2_PERFH</name>
<keyword evidence="2" id="KW-0812">Transmembrane</keyword>
<sequence length="464" mass="50198">MKDGTLSISSVIVSEENVRIEVVDESGDEEEDVIELEFEKAVDKLHTHTPHCPNCSKQITKVILRRKRQRQPSNLLGCFNCFTVFIPSGGGLNPFGFLKSKSKLEGTKVEDVQPSIYGGGTTTNAAELENPKVEGVQSSIDVGGTTTNAAGLNPFNCFGSKPKLESSKVEDEHPSTEVVIESTTSNAAVGSSWSVYNLFSINGKREKKVDQNEEILEREDQEGEAKPEINPTHDVTIDIGAGTGVETNIHEGGEIEQPLINSSVQRSTSFEILKCIVYGGLIESITSLSIISSAVASDVPTLNVVAIGLASVFSGLIIFGCNLLELRNEATPNDKYQELLGRRGHFLLHSTFAIFSYLVYGLIAPTTYGFAFRESDNKDYKLIAVAAAAIACIFILSIAKAYVIETENFIGYVKTISYYVTVAVGASGLAYAAGDLFGMLLHDFGSFQSAQDVTPLDTPTWVSY</sequence>
<gene>
    <name evidence="3" type="ORF">C2S53_010719</name>
</gene>
<feature type="region of interest" description="Disordered" evidence="1">
    <location>
        <begin position="218"/>
        <end position="237"/>
    </location>
</feature>
<feature type="transmembrane region" description="Helical" evidence="2">
    <location>
        <begin position="416"/>
        <end position="434"/>
    </location>
</feature>
<evidence type="ECO:0008006" key="5">
    <source>
        <dbReference type="Google" id="ProtNLM"/>
    </source>
</evidence>
<dbReference type="Proteomes" id="UP001190926">
    <property type="component" value="Unassembled WGS sequence"/>
</dbReference>
<feature type="transmembrane region" description="Helical" evidence="2">
    <location>
        <begin position="383"/>
        <end position="404"/>
    </location>
</feature>
<dbReference type="EMBL" id="SDAM02000323">
    <property type="protein sequence ID" value="KAH6824623.1"/>
    <property type="molecule type" value="Genomic_DNA"/>
</dbReference>